<reference evidence="2" key="1">
    <citation type="submission" date="2022-11" db="EMBL/GenBank/DDBJ databases">
        <authorList>
            <person name="Petersen C."/>
        </authorList>
    </citation>
    <scope>NUCLEOTIDE SEQUENCE</scope>
    <source>
        <strain evidence="2">IBT 30069</strain>
    </source>
</reference>
<dbReference type="EMBL" id="JAPQKH010000002">
    <property type="protein sequence ID" value="KAJ5114027.1"/>
    <property type="molecule type" value="Genomic_DNA"/>
</dbReference>
<organism evidence="2 3">
    <name type="scientific">Penicillium angulare</name>
    <dbReference type="NCBI Taxonomy" id="116970"/>
    <lineage>
        <taxon>Eukaryota</taxon>
        <taxon>Fungi</taxon>
        <taxon>Dikarya</taxon>
        <taxon>Ascomycota</taxon>
        <taxon>Pezizomycotina</taxon>
        <taxon>Eurotiomycetes</taxon>
        <taxon>Eurotiomycetidae</taxon>
        <taxon>Eurotiales</taxon>
        <taxon>Aspergillaceae</taxon>
        <taxon>Penicillium</taxon>
    </lineage>
</organism>
<dbReference type="InterPro" id="IPR002575">
    <property type="entry name" value="Aminoglycoside_PTrfase"/>
</dbReference>
<name>A0A9W9G8N0_9EURO</name>
<dbReference type="Pfam" id="PF01636">
    <property type="entry name" value="APH"/>
    <property type="match status" value="1"/>
</dbReference>
<feature type="non-terminal residue" evidence="2">
    <location>
        <position position="1"/>
    </location>
</feature>
<dbReference type="SUPFAM" id="SSF56112">
    <property type="entry name" value="Protein kinase-like (PK-like)"/>
    <property type="match status" value="1"/>
</dbReference>
<proteinExistence type="predicted"/>
<evidence type="ECO:0000259" key="1">
    <source>
        <dbReference type="Pfam" id="PF01636"/>
    </source>
</evidence>
<feature type="domain" description="Aminoglycoside phosphotransferase" evidence="1">
    <location>
        <begin position="15"/>
        <end position="255"/>
    </location>
</feature>
<dbReference type="PANTHER" id="PTHR21310:SF15">
    <property type="entry name" value="AMINOGLYCOSIDE PHOSPHOTRANSFERASE DOMAIN-CONTAINING PROTEIN"/>
    <property type="match status" value="1"/>
</dbReference>
<dbReference type="InterPro" id="IPR011009">
    <property type="entry name" value="Kinase-like_dom_sf"/>
</dbReference>
<dbReference type="InterPro" id="IPR051678">
    <property type="entry name" value="AGP_Transferase"/>
</dbReference>
<gene>
    <name evidence="2" type="ORF">N7456_002561</name>
</gene>
<dbReference type="Gene3D" id="3.30.200.20">
    <property type="entry name" value="Phosphorylase Kinase, domain 1"/>
    <property type="match status" value="1"/>
</dbReference>
<sequence length="362" mass="40154">TGLEGHQCVALDYVASGMNNIVRLLEFSNGRRWAARVHIKRNDRDDTAKLASEIATMQLIKEHSQVPVPEVFGFDVHEDNPVGAAFILMELLPGSVVMDTLGGHKVHHGVIAKEYRQAFYRSVAKHHVDLAHLRLPKIGSVIRSPDGGYDCGPIPGIGGPFDTASEFFEAWADSVKFNVDNETITKMMQRGPISAEKMIEIIENFPAQIKAMASRLSLHNEGPFPLSHDDFLHSTIMVDGDFNVTGIIDWEGACTVPCELVGFPDFLTGMPASFDLPQKYDGDGQPLSEELREVWREREGYVEMVRSVEQERATSMGHADYLLSDCLGSSRSQAIAYSYGAYTCIGKLGFYDRVVKELSLEK</sequence>
<accession>A0A9W9G8N0</accession>
<dbReference type="Proteomes" id="UP001149165">
    <property type="component" value="Unassembled WGS sequence"/>
</dbReference>
<reference evidence="2" key="2">
    <citation type="journal article" date="2023" name="IMA Fungus">
        <title>Comparative genomic study of the Penicillium genus elucidates a diverse pangenome and 15 lateral gene transfer events.</title>
        <authorList>
            <person name="Petersen C."/>
            <person name="Sorensen T."/>
            <person name="Nielsen M.R."/>
            <person name="Sondergaard T.E."/>
            <person name="Sorensen J.L."/>
            <person name="Fitzpatrick D.A."/>
            <person name="Frisvad J.C."/>
            <person name="Nielsen K.L."/>
        </authorList>
    </citation>
    <scope>NUCLEOTIDE SEQUENCE</scope>
    <source>
        <strain evidence="2">IBT 30069</strain>
    </source>
</reference>
<comment type="caution">
    <text evidence="2">The sequence shown here is derived from an EMBL/GenBank/DDBJ whole genome shotgun (WGS) entry which is preliminary data.</text>
</comment>
<evidence type="ECO:0000313" key="2">
    <source>
        <dbReference type="EMBL" id="KAJ5114027.1"/>
    </source>
</evidence>
<dbReference type="PANTHER" id="PTHR21310">
    <property type="entry name" value="AMINOGLYCOSIDE PHOSPHOTRANSFERASE-RELATED-RELATED"/>
    <property type="match status" value="1"/>
</dbReference>
<dbReference type="OrthoDB" id="10003767at2759"/>
<dbReference type="AlphaFoldDB" id="A0A9W9G8N0"/>
<keyword evidence="3" id="KW-1185">Reference proteome</keyword>
<protein>
    <recommendedName>
        <fullName evidence="1">Aminoglycoside phosphotransferase domain-containing protein</fullName>
    </recommendedName>
</protein>
<evidence type="ECO:0000313" key="3">
    <source>
        <dbReference type="Proteomes" id="UP001149165"/>
    </source>
</evidence>